<comment type="caution">
    <text evidence="4">The sequence shown here is derived from an EMBL/GenBank/DDBJ whole genome shotgun (WGS) entry which is preliminary data.</text>
</comment>
<dbReference type="RefSeq" id="WP_152213524.1">
    <property type="nucleotide sequence ID" value="NZ_WFLN01000008.1"/>
</dbReference>
<accession>A0A833N4Y3</accession>
<dbReference type="PANTHER" id="PTHR35936">
    <property type="entry name" value="MEMBRANE-BOUND LYTIC MUREIN TRANSGLYCOSYLASE F"/>
    <property type="match status" value="1"/>
</dbReference>
<dbReference type="SUPFAM" id="SSF53850">
    <property type="entry name" value="Periplasmic binding protein-like II"/>
    <property type="match status" value="1"/>
</dbReference>
<reference evidence="4 5" key="1">
    <citation type="submission" date="2019-10" db="EMBL/GenBank/DDBJ databases">
        <title>New genus of Silvanigrellaceae.</title>
        <authorList>
            <person name="Pitt A."/>
            <person name="Hahn M.W."/>
        </authorList>
    </citation>
    <scope>NUCLEOTIDE SEQUENCE [LARGE SCALE GENOMIC DNA]</scope>
    <source>
        <strain evidence="4 5">33A1-SZDP</strain>
    </source>
</reference>
<evidence type="ECO:0000259" key="3">
    <source>
        <dbReference type="SMART" id="SM00062"/>
    </source>
</evidence>
<feature type="domain" description="Solute-binding protein family 3/N-terminal" evidence="3">
    <location>
        <begin position="38"/>
        <end position="260"/>
    </location>
</feature>
<name>A0A833N4Y3_9BACT</name>
<dbReference type="Proteomes" id="UP000442694">
    <property type="component" value="Unassembled WGS sequence"/>
</dbReference>
<dbReference type="InterPro" id="IPR001638">
    <property type="entry name" value="Solute-binding_3/MltF_N"/>
</dbReference>
<feature type="chain" id="PRO_5032631879" evidence="2">
    <location>
        <begin position="23"/>
        <end position="260"/>
    </location>
</feature>
<feature type="signal peptide" evidence="2">
    <location>
        <begin position="1"/>
        <end position="22"/>
    </location>
</feature>
<proteinExistence type="predicted"/>
<keyword evidence="1 2" id="KW-0732">Signal</keyword>
<dbReference type="Gene3D" id="3.40.190.10">
    <property type="entry name" value="Periplasmic binding protein-like II"/>
    <property type="match status" value="2"/>
</dbReference>
<dbReference type="PANTHER" id="PTHR35936:SF17">
    <property type="entry name" value="ARGININE-BINDING EXTRACELLULAR PROTEIN ARTP"/>
    <property type="match status" value="1"/>
</dbReference>
<organism evidence="4 5">
    <name type="scientific">Fluviispira multicolorata</name>
    <dbReference type="NCBI Taxonomy" id="2654512"/>
    <lineage>
        <taxon>Bacteria</taxon>
        <taxon>Pseudomonadati</taxon>
        <taxon>Bdellovibrionota</taxon>
        <taxon>Oligoflexia</taxon>
        <taxon>Silvanigrellales</taxon>
        <taxon>Silvanigrellaceae</taxon>
        <taxon>Fluviispira</taxon>
    </lineage>
</organism>
<sequence length="260" mass="29363">MRICKKVTTVFLTLVMSSSLFASEKSDKSFVNVQKKGEIRVCSQAGFIPFEMKDQKGNWKGFDVDIMQKFAELHSLKLKMIDTSLDGLIPALMTKKCDLIASGLTITEKRSKAVLFSNPVFTVKIAAAFLDTKENRSKFKKFSDIDHEGVKIASHTGSAATLYLRRTLKNANHLQFDSESAEVDALIQKRSNTFVDDNVFIDQASKEMNMKFYTLESTEEGKLAMAARMSDIALIEAFNNFLEVIDKNGQYEKIKKVYFN</sequence>
<dbReference type="EMBL" id="WFLN01000008">
    <property type="protein sequence ID" value="KAB8029183.1"/>
    <property type="molecule type" value="Genomic_DNA"/>
</dbReference>
<evidence type="ECO:0000313" key="4">
    <source>
        <dbReference type="EMBL" id="KAB8029183.1"/>
    </source>
</evidence>
<gene>
    <name evidence="4" type="ORF">GCL57_11645</name>
</gene>
<dbReference type="AlphaFoldDB" id="A0A833N4Y3"/>
<evidence type="ECO:0000256" key="1">
    <source>
        <dbReference type="ARBA" id="ARBA00022729"/>
    </source>
</evidence>
<dbReference type="Pfam" id="PF00497">
    <property type="entry name" value="SBP_bac_3"/>
    <property type="match status" value="1"/>
</dbReference>
<evidence type="ECO:0000313" key="5">
    <source>
        <dbReference type="Proteomes" id="UP000442694"/>
    </source>
</evidence>
<protein>
    <submittedName>
        <fullName evidence="4">Transporter substrate-binding domain-containing protein</fullName>
    </submittedName>
</protein>
<evidence type="ECO:0000256" key="2">
    <source>
        <dbReference type="SAM" id="SignalP"/>
    </source>
</evidence>
<dbReference type="SMART" id="SM00062">
    <property type="entry name" value="PBPb"/>
    <property type="match status" value="1"/>
</dbReference>
<keyword evidence="5" id="KW-1185">Reference proteome</keyword>